<evidence type="ECO:0000313" key="2">
    <source>
        <dbReference type="Proteomes" id="UP001056120"/>
    </source>
</evidence>
<dbReference type="Proteomes" id="UP001056120">
    <property type="component" value="Linkage Group LG25"/>
</dbReference>
<protein>
    <submittedName>
        <fullName evidence="1">Uncharacterized protein</fullName>
    </submittedName>
</protein>
<reference evidence="1 2" key="2">
    <citation type="journal article" date="2022" name="Mol. Ecol. Resour.">
        <title>The genomes of chicory, endive, great burdock and yacon provide insights into Asteraceae paleo-polyploidization history and plant inulin production.</title>
        <authorList>
            <person name="Fan W."/>
            <person name="Wang S."/>
            <person name="Wang H."/>
            <person name="Wang A."/>
            <person name="Jiang F."/>
            <person name="Liu H."/>
            <person name="Zhao H."/>
            <person name="Xu D."/>
            <person name="Zhang Y."/>
        </authorList>
    </citation>
    <scope>NUCLEOTIDE SEQUENCE [LARGE SCALE GENOMIC DNA]</scope>
    <source>
        <strain evidence="2">cv. Yunnan</strain>
        <tissue evidence="1">Leaves</tissue>
    </source>
</reference>
<organism evidence="1 2">
    <name type="scientific">Smallanthus sonchifolius</name>
    <dbReference type="NCBI Taxonomy" id="185202"/>
    <lineage>
        <taxon>Eukaryota</taxon>
        <taxon>Viridiplantae</taxon>
        <taxon>Streptophyta</taxon>
        <taxon>Embryophyta</taxon>
        <taxon>Tracheophyta</taxon>
        <taxon>Spermatophyta</taxon>
        <taxon>Magnoliopsida</taxon>
        <taxon>eudicotyledons</taxon>
        <taxon>Gunneridae</taxon>
        <taxon>Pentapetalae</taxon>
        <taxon>asterids</taxon>
        <taxon>campanulids</taxon>
        <taxon>Asterales</taxon>
        <taxon>Asteraceae</taxon>
        <taxon>Asteroideae</taxon>
        <taxon>Heliantheae alliance</taxon>
        <taxon>Millerieae</taxon>
        <taxon>Smallanthus</taxon>
    </lineage>
</organism>
<reference evidence="2" key="1">
    <citation type="journal article" date="2022" name="Mol. Ecol. Resour.">
        <title>The genomes of chicory, endive, great burdock and yacon provide insights into Asteraceae palaeo-polyploidization history and plant inulin production.</title>
        <authorList>
            <person name="Fan W."/>
            <person name="Wang S."/>
            <person name="Wang H."/>
            <person name="Wang A."/>
            <person name="Jiang F."/>
            <person name="Liu H."/>
            <person name="Zhao H."/>
            <person name="Xu D."/>
            <person name="Zhang Y."/>
        </authorList>
    </citation>
    <scope>NUCLEOTIDE SEQUENCE [LARGE SCALE GENOMIC DNA]</scope>
    <source>
        <strain evidence="2">cv. Yunnan</strain>
    </source>
</reference>
<accession>A0ACB9A2D1</accession>
<name>A0ACB9A2D1_9ASTR</name>
<gene>
    <name evidence="1" type="ORF">L1987_74228</name>
</gene>
<comment type="caution">
    <text evidence="1">The sequence shown here is derived from an EMBL/GenBank/DDBJ whole genome shotgun (WGS) entry which is preliminary data.</text>
</comment>
<proteinExistence type="predicted"/>
<evidence type="ECO:0000313" key="1">
    <source>
        <dbReference type="EMBL" id="KAI3704023.1"/>
    </source>
</evidence>
<sequence>MRAGRRGWWRSNRKVMDEPDDFEDSRVTAATYDGACGSGRRRTRVAEVPGLCGNRLPREEESKRGPVERYVMQTMKGDLGVGCGTRLKRRRPLGSVPETRAKMVHGGCGQRYTEEGLGISGDGKHGGERSGCRSNTRCGLCVSRHACEGGNPNSGKGV</sequence>
<keyword evidence="2" id="KW-1185">Reference proteome</keyword>
<dbReference type="EMBL" id="CM042042">
    <property type="protein sequence ID" value="KAI3704023.1"/>
    <property type="molecule type" value="Genomic_DNA"/>
</dbReference>